<protein>
    <submittedName>
        <fullName evidence="2">Uncharacterized protein</fullName>
    </submittedName>
</protein>
<evidence type="ECO:0000313" key="3">
    <source>
        <dbReference type="Proteomes" id="UP000334923"/>
    </source>
</evidence>
<proteinExistence type="predicted"/>
<organism evidence="2 3">
    <name type="scientific">Methylacidimicrobium tartarophylax</name>
    <dbReference type="NCBI Taxonomy" id="1041768"/>
    <lineage>
        <taxon>Bacteria</taxon>
        <taxon>Pseudomonadati</taxon>
        <taxon>Verrucomicrobiota</taxon>
        <taxon>Methylacidimicrobium</taxon>
    </lineage>
</organism>
<dbReference type="AlphaFoldDB" id="A0A5E6MD41"/>
<dbReference type="Proteomes" id="UP000334923">
    <property type="component" value="Unassembled WGS sequence"/>
</dbReference>
<evidence type="ECO:0000256" key="1">
    <source>
        <dbReference type="SAM" id="MobiDB-lite"/>
    </source>
</evidence>
<keyword evidence="3" id="KW-1185">Reference proteome</keyword>
<sequence length="90" mass="9859">MVKKGIRVGALPDQMHGQRGAGGRQRLDMQVVHVADAFLRAQPVGHGVHRLDRGPVARNEACGQRIARIVAPPLPSWKGWISRITTTHGR</sequence>
<dbReference type="EMBL" id="CABFVA020000090">
    <property type="protein sequence ID" value="VVM07359.1"/>
    <property type="molecule type" value="Genomic_DNA"/>
</dbReference>
<evidence type="ECO:0000313" key="2">
    <source>
        <dbReference type="EMBL" id="VVM07359.1"/>
    </source>
</evidence>
<accession>A0A5E6MD41</accession>
<reference evidence="2 3" key="1">
    <citation type="submission" date="2019-09" db="EMBL/GenBank/DDBJ databases">
        <authorList>
            <person name="Cremers G."/>
        </authorList>
    </citation>
    <scope>NUCLEOTIDE SEQUENCE [LARGE SCALE GENOMIC DNA]</scope>
    <source>
        <strain evidence="2">4A</strain>
    </source>
</reference>
<gene>
    <name evidence="2" type="ORF">MAMT_01706</name>
</gene>
<name>A0A5E6MD41_9BACT</name>
<feature type="region of interest" description="Disordered" evidence="1">
    <location>
        <begin position="1"/>
        <end position="24"/>
    </location>
</feature>